<dbReference type="GO" id="GO:0019005">
    <property type="term" value="C:SCF ubiquitin ligase complex"/>
    <property type="evidence" value="ECO:0007669"/>
    <property type="project" value="TreeGrafter"/>
</dbReference>
<dbReference type="RefSeq" id="XP_050556682.1">
    <property type="nucleotide sequence ID" value="XM_050700725.1"/>
</dbReference>
<dbReference type="AlphaFoldDB" id="A0A9R0F113"/>
<name>A0A9R0F113_SPOFR</name>
<dbReference type="InterPro" id="IPR006553">
    <property type="entry name" value="Leu-rich_rpt_Cys-con_subtyp"/>
</dbReference>
<feature type="domain" description="F-box" evidence="3">
    <location>
        <begin position="204"/>
        <end position="250"/>
    </location>
</feature>
<proteinExistence type="predicted"/>
<keyword evidence="1" id="KW-0833">Ubl conjugation pathway</keyword>
<gene>
    <name evidence="5" type="primary">LOC118281008</name>
</gene>
<feature type="region of interest" description="Disordered" evidence="2">
    <location>
        <begin position="1"/>
        <end position="22"/>
    </location>
</feature>
<dbReference type="PROSITE" id="PS50181">
    <property type="entry name" value="FBOX"/>
    <property type="match status" value="1"/>
</dbReference>
<evidence type="ECO:0000313" key="5">
    <source>
        <dbReference type="RefSeq" id="XP_050556682.1"/>
    </source>
</evidence>
<organism evidence="4 5">
    <name type="scientific">Spodoptera frugiperda</name>
    <name type="common">Fall armyworm</name>
    <dbReference type="NCBI Taxonomy" id="7108"/>
    <lineage>
        <taxon>Eukaryota</taxon>
        <taxon>Metazoa</taxon>
        <taxon>Ecdysozoa</taxon>
        <taxon>Arthropoda</taxon>
        <taxon>Hexapoda</taxon>
        <taxon>Insecta</taxon>
        <taxon>Pterygota</taxon>
        <taxon>Neoptera</taxon>
        <taxon>Endopterygota</taxon>
        <taxon>Lepidoptera</taxon>
        <taxon>Glossata</taxon>
        <taxon>Ditrysia</taxon>
        <taxon>Noctuoidea</taxon>
        <taxon>Noctuidae</taxon>
        <taxon>Amphipyrinae</taxon>
        <taxon>Spodoptera</taxon>
    </lineage>
</organism>
<dbReference type="InterPro" id="IPR032675">
    <property type="entry name" value="LRR_dom_sf"/>
</dbReference>
<evidence type="ECO:0000259" key="3">
    <source>
        <dbReference type="PROSITE" id="PS50181"/>
    </source>
</evidence>
<dbReference type="SMART" id="SM00256">
    <property type="entry name" value="FBOX"/>
    <property type="match status" value="1"/>
</dbReference>
<evidence type="ECO:0000313" key="4">
    <source>
        <dbReference type="Proteomes" id="UP000829999"/>
    </source>
</evidence>
<dbReference type="GeneID" id="118281008"/>
<dbReference type="Gene3D" id="3.80.10.10">
    <property type="entry name" value="Ribonuclease Inhibitor"/>
    <property type="match status" value="1"/>
</dbReference>
<reference evidence="5" key="1">
    <citation type="submission" date="2025-08" db="UniProtKB">
        <authorList>
            <consortium name="RefSeq"/>
        </authorList>
    </citation>
    <scope>IDENTIFICATION</scope>
    <source>
        <tissue evidence="5">Whole larval tissue</tissue>
    </source>
</reference>
<feature type="compositionally biased region" description="Basic and acidic residues" evidence="2">
    <location>
        <begin position="119"/>
        <end position="128"/>
    </location>
</feature>
<protein>
    <submittedName>
        <fullName evidence="5">S-phase kinase-associated protein 2-like isoform X1</fullName>
    </submittedName>
</protein>
<dbReference type="InterPro" id="IPR001810">
    <property type="entry name" value="F-box_dom"/>
</dbReference>
<dbReference type="Pfam" id="PF12937">
    <property type="entry name" value="F-box-like"/>
    <property type="match status" value="1"/>
</dbReference>
<feature type="compositionally biased region" description="Low complexity" evidence="2">
    <location>
        <begin position="82"/>
        <end position="100"/>
    </location>
</feature>
<dbReference type="GO" id="GO:0031146">
    <property type="term" value="P:SCF-dependent proteasomal ubiquitin-dependent protein catabolic process"/>
    <property type="evidence" value="ECO:0007669"/>
    <property type="project" value="TreeGrafter"/>
</dbReference>
<sequence>MSDKKSEASLHQDCDVIENTRKRFCTENANRRSWSLLERSTDQEVLQEMGVSLLESDEEASCGPSSSGLAQKSTKNRQDIENVNPNVNSVTSPRSRYSPRSPKRKASPHAGPSRVKSPRSSEKLKPLQESEQQILETSLVDDFLIEEETPQAQSVSAGYIPTAGATYSAGSDSSGGRQSCTPLGIEDDAILVRRHKPEAADGEVDSFKLLSDEMMLSIFNWLPKRTLAHCMVVCKRWYRVACDETLWVRMDLGNKTIAKDALGRILDRKPVILRLASSEIGDWTPTVQLPASRLQYLDLSMATITTRTLDTLLQCCPNLKKVSLESLPIEDTTLSIIGQCTNLETLNLTMAFGLKTEGFNALFEGCPNLLALNLGWCGISEESLNVLVEKAPERLQRLNLGGVRTLTDSLLAKLVDRCPRLLELDVSDCGQLTVNSIGSFLKLQRLEHLAVNRCYSIPVTSLTQLSRMPHLQYLDVWGLLQSHCLSSFRASIPHITVNAFMFSHGRPTAAQRYPYPISNRLCAELYATDPFHRCRVHPTRPFWEILRRELYISVEGRAMLRHEWAGSTGVVPRPHKKPT</sequence>
<feature type="region of interest" description="Disordered" evidence="2">
    <location>
        <begin position="49"/>
        <end position="132"/>
    </location>
</feature>
<evidence type="ECO:0000256" key="1">
    <source>
        <dbReference type="ARBA" id="ARBA00022786"/>
    </source>
</evidence>
<feature type="compositionally biased region" description="Polar residues" evidence="2">
    <location>
        <begin position="63"/>
        <end position="73"/>
    </location>
</feature>
<dbReference type="OrthoDB" id="2095648at2759"/>
<dbReference type="SUPFAM" id="SSF81383">
    <property type="entry name" value="F-box domain"/>
    <property type="match status" value="1"/>
</dbReference>
<dbReference type="Proteomes" id="UP000829999">
    <property type="component" value="Chromosome 19"/>
</dbReference>
<dbReference type="InterPro" id="IPR036047">
    <property type="entry name" value="F-box-like_dom_sf"/>
</dbReference>
<dbReference type="SUPFAM" id="SSF52047">
    <property type="entry name" value="RNI-like"/>
    <property type="match status" value="1"/>
</dbReference>
<dbReference type="PANTHER" id="PTHR13318:SF95">
    <property type="entry name" value="F-BOX PROTEIN YLR352W"/>
    <property type="match status" value="1"/>
</dbReference>
<evidence type="ECO:0000256" key="2">
    <source>
        <dbReference type="SAM" id="MobiDB-lite"/>
    </source>
</evidence>
<accession>A0A9R0F113</accession>
<keyword evidence="4" id="KW-1185">Reference proteome</keyword>
<dbReference type="PANTHER" id="PTHR13318">
    <property type="entry name" value="PARTNER OF PAIRED, ISOFORM B-RELATED"/>
    <property type="match status" value="1"/>
</dbReference>
<dbReference type="SMART" id="SM00367">
    <property type="entry name" value="LRR_CC"/>
    <property type="match status" value="5"/>
</dbReference>